<dbReference type="PROSITE" id="PS51340">
    <property type="entry name" value="MOSC"/>
    <property type="match status" value="1"/>
</dbReference>
<protein>
    <recommendedName>
        <fullName evidence="1">MOSC domain-containing protein</fullName>
    </recommendedName>
</protein>
<dbReference type="InterPro" id="IPR005303">
    <property type="entry name" value="MOCOS_middle"/>
</dbReference>
<dbReference type="VEuPathDB" id="FungiDB:TRICI_001439"/>
<dbReference type="OrthoDB" id="17255at2759"/>
<name>A0A642V8H1_9ASCO</name>
<dbReference type="GO" id="GO:0003824">
    <property type="term" value="F:catalytic activity"/>
    <property type="evidence" value="ECO:0007669"/>
    <property type="project" value="InterPro"/>
</dbReference>
<evidence type="ECO:0000313" key="3">
    <source>
        <dbReference type="Proteomes" id="UP000761534"/>
    </source>
</evidence>
<dbReference type="GO" id="GO:0030151">
    <property type="term" value="F:molybdenum ion binding"/>
    <property type="evidence" value="ECO:0007669"/>
    <property type="project" value="InterPro"/>
</dbReference>
<sequence length="319" mass="36743">MAYVKEIFIHPVKSLRGLSVKESEVDLYGFKHDRKFMVCETDPKNSERYKFSTQRQYPQFTLVHPTIDEGNNLLTLDYPPEKIQLSIPLTISSEIAEKCPVLDTLIWGEYPQSLDLSAVYPEITTFFERVTGIASDSGRRITLVAPFVRREVSMGLGESDRSVINRETPESAYQDYFPGNLICEKSLSDLERRVQEKTNGEVKLSPRNFRPNMVIANTEQPWDEDGWKRIRIGNHEWIVPCRNIRCQITTVNLSSGKFETSREPYKTMQSFRRIDTGSKYAPCFGMNLINCDTQFTVKVGDQLTVLERGDHHYPRVLKG</sequence>
<dbReference type="PANTHER" id="PTHR14237:SF19">
    <property type="entry name" value="MITOCHONDRIAL AMIDOXIME REDUCING COMPONENT 1"/>
    <property type="match status" value="1"/>
</dbReference>
<dbReference type="SUPFAM" id="SSF141673">
    <property type="entry name" value="MOSC N-terminal domain-like"/>
    <property type="match status" value="1"/>
</dbReference>
<organism evidence="2 3">
    <name type="scientific">Trichomonascus ciferrii</name>
    <dbReference type="NCBI Taxonomy" id="44093"/>
    <lineage>
        <taxon>Eukaryota</taxon>
        <taxon>Fungi</taxon>
        <taxon>Dikarya</taxon>
        <taxon>Ascomycota</taxon>
        <taxon>Saccharomycotina</taxon>
        <taxon>Dipodascomycetes</taxon>
        <taxon>Dipodascales</taxon>
        <taxon>Trichomonascaceae</taxon>
        <taxon>Trichomonascus</taxon>
        <taxon>Trichomonascus ciferrii complex</taxon>
    </lineage>
</organism>
<dbReference type="EMBL" id="SWFS01000100">
    <property type="protein sequence ID" value="KAA8916412.1"/>
    <property type="molecule type" value="Genomic_DNA"/>
</dbReference>
<accession>A0A642V8H1</accession>
<proteinExistence type="predicted"/>
<gene>
    <name evidence="2" type="ORF">TRICI_001439</name>
</gene>
<feature type="domain" description="MOSC" evidence="1">
    <location>
        <begin position="149"/>
        <end position="306"/>
    </location>
</feature>
<dbReference type="AlphaFoldDB" id="A0A642V8H1"/>
<dbReference type="Pfam" id="PF03473">
    <property type="entry name" value="MOSC"/>
    <property type="match status" value="1"/>
</dbReference>
<dbReference type="GO" id="GO:0030170">
    <property type="term" value="F:pyridoxal phosphate binding"/>
    <property type="evidence" value="ECO:0007669"/>
    <property type="project" value="InterPro"/>
</dbReference>
<keyword evidence="3" id="KW-1185">Reference proteome</keyword>
<reference evidence="2" key="1">
    <citation type="journal article" date="2019" name="G3 (Bethesda)">
        <title>Genome Assemblies of Two Rare Opportunistic Yeast Pathogens: Diutina rugosa (syn. Candida rugosa) and Trichomonascus ciferrii (syn. Candida ciferrii).</title>
        <authorList>
            <person name="Mixao V."/>
            <person name="Saus E."/>
            <person name="Hansen A.P."/>
            <person name="Lass-Florl C."/>
            <person name="Gabaldon T."/>
        </authorList>
    </citation>
    <scope>NUCLEOTIDE SEQUENCE</scope>
    <source>
        <strain evidence="2">CBS 4856</strain>
    </source>
</reference>
<dbReference type="Pfam" id="PF03476">
    <property type="entry name" value="MOSC_N"/>
    <property type="match status" value="1"/>
</dbReference>
<dbReference type="PANTHER" id="PTHR14237">
    <property type="entry name" value="MOLYBDOPTERIN COFACTOR SULFURASE MOSC"/>
    <property type="match status" value="1"/>
</dbReference>
<dbReference type="InterPro" id="IPR005302">
    <property type="entry name" value="MoCF_Sase_C"/>
</dbReference>
<evidence type="ECO:0000313" key="2">
    <source>
        <dbReference type="EMBL" id="KAA8916412.1"/>
    </source>
</evidence>
<dbReference type="Proteomes" id="UP000761534">
    <property type="component" value="Unassembled WGS sequence"/>
</dbReference>
<evidence type="ECO:0000259" key="1">
    <source>
        <dbReference type="PROSITE" id="PS51340"/>
    </source>
</evidence>
<comment type="caution">
    <text evidence="2">The sequence shown here is derived from an EMBL/GenBank/DDBJ whole genome shotgun (WGS) entry which is preliminary data.</text>
</comment>